<feature type="region of interest" description="Disordered" evidence="2">
    <location>
        <begin position="232"/>
        <end position="253"/>
    </location>
</feature>
<evidence type="ECO:0000256" key="2">
    <source>
        <dbReference type="SAM" id="MobiDB-lite"/>
    </source>
</evidence>
<evidence type="ECO:0000313" key="3">
    <source>
        <dbReference type="Proteomes" id="UP001652623"/>
    </source>
</evidence>
<feature type="region of interest" description="Disordered" evidence="2">
    <location>
        <begin position="377"/>
        <end position="404"/>
    </location>
</feature>
<gene>
    <name evidence="4" type="primary">LOC107414007</name>
</gene>
<sequence>MENRCHSENVSDQFLSMQRSDSKLIGEKRESCEFGQENNPGPRKRVKMRDLVSVCSSEGIDARNTKPFKNVEVIDEYQFDDGNMSQVTEVPITMDLDASLTEKTGKDTFPGLVKPVPRSLDLNMEMCSAKDEDHDDSKECSENSDKLSLLGEHEMERNTNCATSRGIGVDLNAEDVSSSLNKDPFFPYKNSKYLKPRDVSECGSSTGPLEENDSFRLWKEMKQNGFLSHNGFLSSSHGGIPMPKQRGRKSKKDVLKKNMELAKREQVDRFTKIAAPSGLLNELNPGIINHVRNRKQVHSIIEALVKSEKLESDHGGKKETTHLKIAKEIGKLRDLENKNDSGMQGLSFLHEDRPPNIFSGGRLTKVHSMSINKYSQILEGKDGESDRTSVERLSGKSGASQSTLVSGDDTLALKLSSSTKDDDNESPLSHEDSASYLSVKAATIASQWLDLLHQDIKGRLSALRRSKKRVRAVINTELPFLLSKEFSSDQENNPYGMKNSADGFCNSAPAEMHRARWSTLFDQMDKALSDEEKQLESWLNQVKEMQLHCDQGLHHIHWITASGSQQLGTSDSDMRSWKADSSDRELAIRAAAASIYSTCNFLLTENISCF</sequence>
<dbReference type="Proteomes" id="UP001652623">
    <property type="component" value="Chromosome 8"/>
</dbReference>
<feature type="compositionally biased region" description="Basic and acidic residues" evidence="2">
    <location>
        <begin position="20"/>
        <end position="32"/>
    </location>
</feature>
<dbReference type="PANTHER" id="PTHR33924">
    <property type="entry name" value="CATION-TRANSPORTING ATPASE"/>
    <property type="match status" value="1"/>
</dbReference>
<reference evidence="4" key="1">
    <citation type="submission" date="2025-08" db="UniProtKB">
        <authorList>
            <consortium name="RefSeq"/>
        </authorList>
    </citation>
    <scope>IDENTIFICATION</scope>
    <source>
        <tissue evidence="4">Seedling</tissue>
    </source>
</reference>
<protein>
    <submittedName>
        <fullName evidence="4">Uncharacterized protein LOC107414007</fullName>
    </submittedName>
</protein>
<feature type="compositionally biased region" description="Polar residues" evidence="2">
    <location>
        <begin position="10"/>
        <end position="19"/>
    </location>
</feature>
<evidence type="ECO:0000256" key="1">
    <source>
        <dbReference type="SAM" id="Coils"/>
    </source>
</evidence>
<evidence type="ECO:0000313" key="4">
    <source>
        <dbReference type="RefSeq" id="XP_060675675.1"/>
    </source>
</evidence>
<dbReference type="GeneID" id="107414007"/>
<keyword evidence="3" id="KW-1185">Reference proteome</keyword>
<feature type="coiled-coil region" evidence="1">
    <location>
        <begin position="521"/>
        <end position="548"/>
    </location>
</feature>
<accession>A0ABM4AG31</accession>
<feature type="region of interest" description="Disordered" evidence="2">
    <location>
        <begin position="1"/>
        <end position="44"/>
    </location>
</feature>
<proteinExistence type="predicted"/>
<organism evidence="3 4">
    <name type="scientific">Ziziphus jujuba</name>
    <name type="common">Chinese jujube</name>
    <name type="synonym">Ziziphus sativa</name>
    <dbReference type="NCBI Taxonomy" id="326968"/>
    <lineage>
        <taxon>Eukaryota</taxon>
        <taxon>Viridiplantae</taxon>
        <taxon>Streptophyta</taxon>
        <taxon>Embryophyta</taxon>
        <taxon>Tracheophyta</taxon>
        <taxon>Spermatophyta</taxon>
        <taxon>Magnoliopsida</taxon>
        <taxon>eudicotyledons</taxon>
        <taxon>Gunneridae</taxon>
        <taxon>Pentapetalae</taxon>
        <taxon>rosids</taxon>
        <taxon>fabids</taxon>
        <taxon>Rosales</taxon>
        <taxon>Rhamnaceae</taxon>
        <taxon>Paliureae</taxon>
        <taxon>Ziziphus</taxon>
    </lineage>
</organism>
<name>A0ABM4AG31_ZIZJJ</name>
<feature type="compositionally biased region" description="Basic and acidic residues" evidence="2">
    <location>
        <begin position="379"/>
        <end position="394"/>
    </location>
</feature>
<dbReference type="RefSeq" id="XP_060675675.1">
    <property type="nucleotide sequence ID" value="XM_060819692.1"/>
</dbReference>
<dbReference type="PANTHER" id="PTHR33924:SF5">
    <property type="entry name" value="CATION-TRANSPORTING ATPASE"/>
    <property type="match status" value="1"/>
</dbReference>
<keyword evidence="1" id="KW-0175">Coiled coil</keyword>